<evidence type="ECO:0000259" key="2">
    <source>
        <dbReference type="PROSITE" id="PS50937"/>
    </source>
</evidence>
<feature type="domain" description="HTH merR-type" evidence="2">
    <location>
        <begin position="10"/>
        <end position="78"/>
    </location>
</feature>
<gene>
    <name evidence="3" type="ORF">EEB11_01050</name>
</gene>
<dbReference type="InterPro" id="IPR009061">
    <property type="entry name" value="DNA-bd_dom_put_sf"/>
</dbReference>
<dbReference type="CDD" id="cd04765">
    <property type="entry name" value="HTH_MlrA-like_sg2"/>
    <property type="match status" value="1"/>
</dbReference>
<sequence length="329" mass="34554">MTKSPDAFRTISEVSELLDTPAHVLRFWESRFPQIRPVKRAGGRRYYRPADVALLTGIKRLLHDDGITIRGVQKILREQGVRYVSGVPDDGADGEDDSVLDLAGAPPEATPPGTAKTARIIPLQAPPRAAEPDPAEDDAADDPHFAGAGPEEFGPDAAEDDLPVDPPDPVAEPPPPVMAHSKSAPEMPVPPAKAPGAVVEDLFSRLPQPPLADTPDDPVAAEPVAEAPMAVWADEADLSPDMASDAGTTAPDQSAAVVALHPTADTAPPAAVVPPPDSPRSESGPTLAQRLRAVSSDDLSLADRQRIAHIRDHAVALRSRLSGPARVQG</sequence>
<protein>
    <submittedName>
        <fullName evidence="3">MerR family transcriptional regulator</fullName>
    </submittedName>
</protein>
<dbReference type="PROSITE" id="PS50937">
    <property type="entry name" value="HTH_MERR_2"/>
    <property type="match status" value="1"/>
</dbReference>
<dbReference type="SMART" id="SM00422">
    <property type="entry name" value="HTH_MERR"/>
    <property type="match status" value="1"/>
</dbReference>
<reference evidence="3 4" key="1">
    <citation type="submission" date="2018-11" db="EMBL/GenBank/DDBJ databases">
        <title>Tabrizicola sp. isolated from sediment of alpine lake.</title>
        <authorList>
            <person name="Liu Z."/>
        </authorList>
    </citation>
    <scope>NUCLEOTIDE SEQUENCE [LARGE SCALE GENOMIC DNA]</scope>
    <source>
        <strain evidence="3 4">DRYC-M-16</strain>
    </source>
</reference>
<dbReference type="RefSeq" id="WP_135428564.1">
    <property type="nucleotide sequence ID" value="NZ_RPEM01000001.1"/>
</dbReference>
<dbReference type="Gene3D" id="1.10.1660.10">
    <property type="match status" value="1"/>
</dbReference>
<feature type="compositionally biased region" description="Acidic residues" evidence="1">
    <location>
        <begin position="90"/>
        <end position="99"/>
    </location>
</feature>
<organism evidence="3 4">
    <name type="scientific">Pseudotabrizicola sediminis</name>
    <dbReference type="NCBI Taxonomy" id="2486418"/>
    <lineage>
        <taxon>Bacteria</taxon>
        <taxon>Pseudomonadati</taxon>
        <taxon>Pseudomonadota</taxon>
        <taxon>Alphaproteobacteria</taxon>
        <taxon>Rhodobacterales</taxon>
        <taxon>Paracoccaceae</taxon>
        <taxon>Pseudotabrizicola</taxon>
    </lineage>
</organism>
<feature type="region of interest" description="Disordered" evidence="1">
    <location>
        <begin position="262"/>
        <end position="286"/>
    </location>
</feature>
<name>A0ABY2KQY0_9RHOB</name>
<feature type="region of interest" description="Disordered" evidence="1">
    <location>
        <begin position="234"/>
        <end position="253"/>
    </location>
</feature>
<comment type="caution">
    <text evidence="3">The sequence shown here is derived from an EMBL/GenBank/DDBJ whole genome shotgun (WGS) entry which is preliminary data.</text>
</comment>
<feature type="compositionally biased region" description="Acidic residues" evidence="1">
    <location>
        <begin position="153"/>
        <end position="163"/>
    </location>
</feature>
<feature type="region of interest" description="Disordered" evidence="1">
    <location>
        <begin position="86"/>
        <end position="222"/>
    </location>
</feature>
<dbReference type="EMBL" id="RPEM01000001">
    <property type="protein sequence ID" value="TGD45191.1"/>
    <property type="molecule type" value="Genomic_DNA"/>
</dbReference>
<evidence type="ECO:0000313" key="4">
    <source>
        <dbReference type="Proteomes" id="UP000297741"/>
    </source>
</evidence>
<feature type="compositionally biased region" description="Pro residues" evidence="1">
    <location>
        <begin position="164"/>
        <end position="177"/>
    </location>
</feature>
<keyword evidence="4" id="KW-1185">Reference proteome</keyword>
<dbReference type="Proteomes" id="UP000297741">
    <property type="component" value="Unassembled WGS sequence"/>
</dbReference>
<dbReference type="SUPFAM" id="SSF46955">
    <property type="entry name" value="Putative DNA-binding domain"/>
    <property type="match status" value="1"/>
</dbReference>
<proteinExistence type="predicted"/>
<evidence type="ECO:0000256" key="1">
    <source>
        <dbReference type="SAM" id="MobiDB-lite"/>
    </source>
</evidence>
<evidence type="ECO:0000313" key="3">
    <source>
        <dbReference type="EMBL" id="TGD45191.1"/>
    </source>
</evidence>
<feature type="compositionally biased region" description="Low complexity" evidence="1">
    <location>
        <begin position="103"/>
        <end position="118"/>
    </location>
</feature>
<dbReference type="InterPro" id="IPR000551">
    <property type="entry name" value="MerR-type_HTH_dom"/>
</dbReference>
<dbReference type="Pfam" id="PF13411">
    <property type="entry name" value="MerR_1"/>
    <property type="match status" value="1"/>
</dbReference>
<accession>A0ABY2KQY0</accession>